<dbReference type="Pfam" id="PF04827">
    <property type="entry name" value="Plant_tran"/>
    <property type="match status" value="1"/>
</dbReference>
<reference evidence="1" key="1">
    <citation type="submission" date="2020-03" db="EMBL/GenBank/DDBJ databases">
        <title>Hybrid Assembly of Korean Phytophthora infestans isolates.</title>
        <authorList>
            <person name="Prokchorchik M."/>
            <person name="Lee Y."/>
            <person name="Seo J."/>
            <person name="Cho J.-H."/>
            <person name="Park Y.-E."/>
            <person name="Jang D.-C."/>
            <person name="Im J.-S."/>
            <person name="Choi J.-G."/>
            <person name="Park H.-J."/>
            <person name="Lee G.-B."/>
            <person name="Lee Y.-G."/>
            <person name="Hong S.-Y."/>
            <person name="Cho K."/>
            <person name="Sohn K.H."/>
        </authorList>
    </citation>
    <scope>NUCLEOTIDE SEQUENCE</scope>
    <source>
        <strain evidence="1">KR_2_A2</strain>
    </source>
</reference>
<dbReference type="InterPro" id="IPR006912">
    <property type="entry name" value="Harbinger_derived_prot"/>
</dbReference>
<protein>
    <recommendedName>
        <fullName evidence="3">DDE Tnp4 domain-containing protein</fullName>
    </recommendedName>
</protein>
<sequence>MDWRQRIQPVLAILHDEVNDDYGDDEVAAVAGVCVAVAAGTEPPAKKRRGGSQPGKSPNIDRGRAAADQLLYTDYFAPRPLFPEALFRRRFRMSRRLFHRVVEKVAVADTYFTQRPDARGVLGFSPRQKVTAALRMLCYGIAADATDEYIRIAESTAMESLKRFAKAVIKCFGEEYLREPTANDIARHTAINASRGFPGMFGSLDCTHWIWKNCPSGWHGMFQDHDGNVSMIMEAVATKDLWIWHSFVGLPGSNNDINVVDRSPLIVNWLKGSAPNFEFEVNGNKYSMAYLLCDGIYSDWSVFVKSIRQPDTPKEKHYAGAQESVRKDVERCFGVLKGRFGILAQPARLWDDDILRIVWRCCVALHNMIIEDERDEDEDPYIQSVETLSGAQSILPFDDLLAGISRIQNHAAHAQLQNDIVEHQWNIR</sequence>
<dbReference type="PANTHER" id="PTHR47150">
    <property type="entry name" value="OS12G0169200 PROTEIN"/>
    <property type="match status" value="1"/>
</dbReference>
<proteinExistence type="predicted"/>
<evidence type="ECO:0000313" key="1">
    <source>
        <dbReference type="EMBL" id="KAF4133339.1"/>
    </source>
</evidence>
<gene>
    <name evidence="1" type="ORF">GN958_ATG17460</name>
</gene>
<dbReference type="EMBL" id="JAACNO010002405">
    <property type="protein sequence ID" value="KAF4133339.1"/>
    <property type="molecule type" value="Genomic_DNA"/>
</dbReference>
<organism evidence="1 2">
    <name type="scientific">Phytophthora infestans</name>
    <name type="common">Potato late blight agent</name>
    <name type="synonym">Botrytis infestans</name>
    <dbReference type="NCBI Taxonomy" id="4787"/>
    <lineage>
        <taxon>Eukaryota</taxon>
        <taxon>Sar</taxon>
        <taxon>Stramenopiles</taxon>
        <taxon>Oomycota</taxon>
        <taxon>Peronosporomycetes</taxon>
        <taxon>Peronosporales</taxon>
        <taxon>Peronosporaceae</taxon>
        <taxon>Phytophthora</taxon>
    </lineage>
</organism>
<evidence type="ECO:0008006" key="3">
    <source>
        <dbReference type="Google" id="ProtNLM"/>
    </source>
</evidence>
<dbReference type="AlphaFoldDB" id="A0A8S9U2F6"/>
<evidence type="ECO:0000313" key="2">
    <source>
        <dbReference type="Proteomes" id="UP000704712"/>
    </source>
</evidence>
<dbReference type="PANTHER" id="PTHR47150:SF5">
    <property type="entry name" value="OS07G0546750 PROTEIN"/>
    <property type="match status" value="1"/>
</dbReference>
<accession>A0A8S9U2F6</accession>
<name>A0A8S9U2F6_PHYIN</name>
<dbReference type="Proteomes" id="UP000704712">
    <property type="component" value="Unassembled WGS sequence"/>
</dbReference>
<comment type="caution">
    <text evidence="1">The sequence shown here is derived from an EMBL/GenBank/DDBJ whole genome shotgun (WGS) entry which is preliminary data.</text>
</comment>